<dbReference type="InterPro" id="IPR036236">
    <property type="entry name" value="Znf_C2H2_sf"/>
</dbReference>
<feature type="domain" description="BED-type" evidence="9">
    <location>
        <begin position="245"/>
        <end position="296"/>
    </location>
</feature>
<accession>A0A1E1WIL5</accession>
<keyword evidence="3 8" id="KW-0863">Zinc-finger</keyword>
<dbReference type="PANTHER" id="PTHR46481:SF10">
    <property type="entry name" value="ZINC FINGER BED DOMAIN-CONTAINING PROTEIN 39"/>
    <property type="match status" value="1"/>
</dbReference>
<keyword evidence="5" id="KW-0805">Transcription regulation</keyword>
<dbReference type="SMART" id="SM00614">
    <property type="entry name" value="ZnF_BED"/>
    <property type="match status" value="2"/>
</dbReference>
<dbReference type="InterPro" id="IPR003656">
    <property type="entry name" value="Znf_BED"/>
</dbReference>
<dbReference type="PANTHER" id="PTHR46481">
    <property type="entry name" value="ZINC FINGER BED DOMAIN-CONTAINING PROTEIN 4"/>
    <property type="match status" value="1"/>
</dbReference>
<name>A0A1E1WIL5_PECGO</name>
<evidence type="ECO:0000259" key="9">
    <source>
        <dbReference type="PROSITE" id="PS50808"/>
    </source>
</evidence>
<evidence type="ECO:0000256" key="5">
    <source>
        <dbReference type="ARBA" id="ARBA00023015"/>
    </source>
</evidence>
<evidence type="ECO:0000256" key="2">
    <source>
        <dbReference type="ARBA" id="ARBA00022723"/>
    </source>
</evidence>
<evidence type="ECO:0000256" key="7">
    <source>
        <dbReference type="ARBA" id="ARBA00023242"/>
    </source>
</evidence>
<evidence type="ECO:0000256" key="4">
    <source>
        <dbReference type="ARBA" id="ARBA00022833"/>
    </source>
</evidence>
<sequence length="361" mass="41826">GGEGGAVGDAQEVTEETLPEWVTIYYVKDSEKDYRCNICQVTVTTETEKCLELLDHIKTNHKEVYDLHKENPEATVGFRIEFLHLNVLKDDGDPKNQPVILGEVCEATTEEIVQPISEKEDDTVEQQILLVPKTRKTKTMSDKIDTRKRSWVWKYFHRMSSIIFRCTLCNVVLSIKGCNTNNMNRHVRTRHPTIYKAECMMKRAPSMEQIEADFTEVETPIAVKTEEICSEKDFDDPFETPQQRQRRSWIWLYFTRVSSTSAQCKLCNRNICHGGNATGNMNRHLKMIHHKTRDDHTWVWKVFENSEDDFYTCKLCQYQCMKFTDLDKSLACILAHLKDEHGVVSGDQIITGNDGEDEDNN</sequence>
<dbReference type="OrthoDB" id="1607513at2759"/>
<evidence type="ECO:0000256" key="3">
    <source>
        <dbReference type="ARBA" id="ARBA00022771"/>
    </source>
</evidence>
<evidence type="ECO:0000313" key="10">
    <source>
        <dbReference type="EMBL" id="JAT86850.1"/>
    </source>
</evidence>
<feature type="non-terminal residue" evidence="10">
    <location>
        <position position="1"/>
    </location>
</feature>
<dbReference type="EMBL" id="GDQN01004204">
    <property type="protein sequence ID" value="JAT86850.1"/>
    <property type="molecule type" value="Transcribed_RNA"/>
</dbReference>
<keyword evidence="2" id="KW-0479">Metal-binding</keyword>
<dbReference type="SUPFAM" id="SSF57667">
    <property type="entry name" value="beta-beta-alpha zinc fingers"/>
    <property type="match status" value="2"/>
</dbReference>
<dbReference type="GO" id="GO:0009791">
    <property type="term" value="P:post-embryonic development"/>
    <property type="evidence" value="ECO:0007669"/>
    <property type="project" value="UniProtKB-ARBA"/>
</dbReference>
<dbReference type="PROSITE" id="PS50808">
    <property type="entry name" value="ZF_BED"/>
    <property type="match status" value="2"/>
</dbReference>
<dbReference type="InterPro" id="IPR013087">
    <property type="entry name" value="Znf_C2H2_type"/>
</dbReference>
<comment type="subcellular location">
    <subcellularLocation>
        <location evidence="1">Nucleus</location>
    </subcellularLocation>
</comment>
<evidence type="ECO:0000256" key="6">
    <source>
        <dbReference type="ARBA" id="ARBA00023163"/>
    </source>
</evidence>
<dbReference type="InterPro" id="IPR052035">
    <property type="entry name" value="ZnF_BED_domain_contain"/>
</dbReference>
<organism evidence="10">
    <name type="scientific">Pectinophora gossypiella</name>
    <name type="common">Cotton pink bollworm</name>
    <name type="synonym">Depressaria gossypiella</name>
    <dbReference type="NCBI Taxonomy" id="13191"/>
    <lineage>
        <taxon>Eukaryota</taxon>
        <taxon>Metazoa</taxon>
        <taxon>Ecdysozoa</taxon>
        <taxon>Arthropoda</taxon>
        <taxon>Hexapoda</taxon>
        <taxon>Insecta</taxon>
        <taxon>Pterygota</taxon>
        <taxon>Neoptera</taxon>
        <taxon>Endopterygota</taxon>
        <taxon>Lepidoptera</taxon>
        <taxon>Glossata</taxon>
        <taxon>Ditrysia</taxon>
        <taxon>Gelechioidea</taxon>
        <taxon>Gelechiidae</taxon>
        <taxon>Apatetrinae</taxon>
        <taxon>Pectinophora</taxon>
    </lineage>
</organism>
<evidence type="ECO:0000256" key="1">
    <source>
        <dbReference type="ARBA" id="ARBA00004123"/>
    </source>
</evidence>
<dbReference type="SMART" id="SM00355">
    <property type="entry name" value="ZnF_C2H2"/>
    <property type="match status" value="4"/>
</dbReference>
<dbReference type="GO" id="GO:0005634">
    <property type="term" value="C:nucleus"/>
    <property type="evidence" value="ECO:0007669"/>
    <property type="project" value="UniProtKB-SubCell"/>
</dbReference>
<gene>
    <name evidence="10" type="ORF">g.11054</name>
</gene>
<evidence type="ECO:0000256" key="8">
    <source>
        <dbReference type="PROSITE-ProRule" id="PRU00027"/>
    </source>
</evidence>
<dbReference type="AlphaFoldDB" id="A0A1E1WIL5"/>
<keyword evidence="7" id="KW-0539">Nucleus</keyword>
<dbReference type="Pfam" id="PF02892">
    <property type="entry name" value="zf-BED"/>
    <property type="match status" value="2"/>
</dbReference>
<keyword evidence="4" id="KW-0862">Zinc</keyword>
<keyword evidence="6" id="KW-0804">Transcription</keyword>
<proteinExistence type="predicted"/>
<dbReference type="GO" id="GO:0008270">
    <property type="term" value="F:zinc ion binding"/>
    <property type="evidence" value="ECO:0007669"/>
    <property type="project" value="UniProtKB-KW"/>
</dbReference>
<reference evidence="10" key="1">
    <citation type="submission" date="2015-09" db="EMBL/GenBank/DDBJ databases">
        <title>De novo assembly of Pectinophora gossypiella (Pink Bollworm) gut transcriptome.</title>
        <authorList>
            <person name="Tassone E.E."/>
        </authorList>
    </citation>
    <scope>NUCLEOTIDE SEQUENCE</scope>
</reference>
<dbReference type="GO" id="GO:0003677">
    <property type="term" value="F:DNA binding"/>
    <property type="evidence" value="ECO:0007669"/>
    <property type="project" value="InterPro"/>
</dbReference>
<feature type="domain" description="BED-type" evidence="9">
    <location>
        <begin position="147"/>
        <end position="198"/>
    </location>
</feature>
<protein>
    <recommendedName>
        <fullName evidence="9">BED-type domain-containing protein</fullName>
    </recommendedName>
</protein>